<evidence type="ECO:0000256" key="1">
    <source>
        <dbReference type="SAM" id="SignalP"/>
    </source>
</evidence>
<evidence type="ECO:0000313" key="2">
    <source>
        <dbReference type="EnsemblMetazoa" id="G23447.1:cds"/>
    </source>
</evidence>
<feature type="chain" id="PRO_5036445835" description="SMB domain-containing protein" evidence="1">
    <location>
        <begin position="24"/>
        <end position="358"/>
    </location>
</feature>
<proteinExistence type="predicted"/>
<keyword evidence="1" id="KW-0732">Signal</keyword>
<dbReference type="Proteomes" id="UP000005408">
    <property type="component" value="Unassembled WGS sequence"/>
</dbReference>
<name>A0A8W8KDJ4_MAGGI</name>
<reference evidence="2" key="1">
    <citation type="submission" date="2022-08" db="UniProtKB">
        <authorList>
            <consortium name="EnsemblMetazoa"/>
        </authorList>
    </citation>
    <scope>IDENTIFICATION</scope>
    <source>
        <strain evidence="2">05x7-T-G4-1.051#20</strain>
    </source>
</reference>
<keyword evidence="3" id="KW-1185">Reference proteome</keyword>
<organism evidence="2 3">
    <name type="scientific">Magallana gigas</name>
    <name type="common">Pacific oyster</name>
    <name type="synonym">Crassostrea gigas</name>
    <dbReference type="NCBI Taxonomy" id="29159"/>
    <lineage>
        <taxon>Eukaryota</taxon>
        <taxon>Metazoa</taxon>
        <taxon>Spiralia</taxon>
        <taxon>Lophotrochozoa</taxon>
        <taxon>Mollusca</taxon>
        <taxon>Bivalvia</taxon>
        <taxon>Autobranchia</taxon>
        <taxon>Pteriomorphia</taxon>
        <taxon>Ostreida</taxon>
        <taxon>Ostreoidea</taxon>
        <taxon>Ostreidae</taxon>
        <taxon>Magallana</taxon>
    </lineage>
</organism>
<evidence type="ECO:0000313" key="3">
    <source>
        <dbReference type="Proteomes" id="UP000005408"/>
    </source>
</evidence>
<feature type="signal peptide" evidence="1">
    <location>
        <begin position="1"/>
        <end position="23"/>
    </location>
</feature>
<sequence length="358" mass="41513">MIVCFWQLLRILILISPFKASTSFSLRQLPKQNDFDETYLLTLWMTNTTTKNIIQEYLILCPEQDMCLGSMFKRGYPFFDKSACTPCECDDSCVRRSTCCPSKFYRQTDTPDFIEYQKNISITEKETPMSCFEPLWNPKGIRSKRSYWMIKTCPNNINCISPPSINISSSTPVTSLATNQTYCTIQCALCNHEEMSSLVEWEKKKFCNLRSALFAKEDVNSLYQSVFSLNPLCNIGFYPSTFYEDKVQPCVKYTHEDKCNESKTENNVVNAYLIKACQEFYLPYIFYNIIYKNIYCALCEHDITNLPIQYFSGKELGKDFLPNPFSALIDFQQIPDEPIIKSLACAKNQMLDNRLVSF</sequence>
<dbReference type="EnsemblMetazoa" id="G23447.1">
    <property type="protein sequence ID" value="G23447.1:cds"/>
    <property type="gene ID" value="G23447"/>
</dbReference>
<protein>
    <recommendedName>
        <fullName evidence="4">SMB domain-containing protein</fullName>
    </recommendedName>
</protein>
<dbReference type="AlphaFoldDB" id="A0A8W8KDJ4"/>
<accession>A0A8W8KDJ4</accession>
<evidence type="ECO:0008006" key="4">
    <source>
        <dbReference type="Google" id="ProtNLM"/>
    </source>
</evidence>